<keyword evidence="2" id="KW-1185">Reference proteome</keyword>
<comment type="caution">
    <text evidence="1">The sequence shown here is derived from an EMBL/GenBank/DDBJ whole genome shotgun (WGS) entry which is preliminary data.</text>
</comment>
<evidence type="ECO:0000313" key="2">
    <source>
        <dbReference type="Proteomes" id="UP000683139"/>
    </source>
</evidence>
<dbReference type="RefSeq" id="WP_213518996.1">
    <property type="nucleotide sequence ID" value="NZ_BOSE01000009.1"/>
</dbReference>
<dbReference type="EMBL" id="BOSE01000009">
    <property type="protein sequence ID" value="GIP18491.1"/>
    <property type="molecule type" value="Genomic_DNA"/>
</dbReference>
<proteinExistence type="predicted"/>
<reference evidence="1" key="1">
    <citation type="submission" date="2021-03" db="EMBL/GenBank/DDBJ databases">
        <title>Antimicrobial resistance genes in bacteria isolated from Japanese honey, and their potential for conferring macrolide and lincosamide resistance in the American foulbrood pathogen Paenibacillus larvae.</title>
        <authorList>
            <person name="Okamoto M."/>
            <person name="Kumagai M."/>
            <person name="Kanamori H."/>
            <person name="Takamatsu D."/>
        </authorList>
    </citation>
    <scope>NUCLEOTIDE SEQUENCE</scope>
    <source>
        <strain evidence="1">J40TS1</strain>
    </source>
</reference>
<organism evidence="1 2">
    <name type="scientific">Paenibacillus montaniterrae</name>
    <dbReference type="NCBI Taxonomy" id="429341"/>
    <lineage>
        <taxon>Bacteria</taxon>
        <taxon>Bacillati</taxon>
        <taxon>Bacillota</taxon>
        <taxon>Bacilli</taxon>
        <taxon>Bacillales</taxon>
        <taxon>Paenibacillaceae</taxon>
        <taxon>Paenibacillus</taxon>
    </lineage>
</organism>
<accession>A0A919YWE1</accession>
<protein>
    <submittedName>
        <fullName evidence="1">Uncharacterized protein</fullName>
    </submittedName>
</protein>
<dbReference type="Proteomes" id="UP000683139">
    <property type="component" value="Unassembled WGS sequence"/>
</dbReference>
<evidence type="ECO:0000313" key="1">
    <source>
        <dbReference type="EMBL" id="GIP18491.1"/>
    </source>
</evidence>
<dbReference type="AlphaFoldDB" id="A0A919YWE1"/>
<name>A0A919YWE1_9BACL</name>
<gene>
    <name evidence="1" type="ORF">J40TS1_41330</name>
</gene>
<sequence>MVDFEMLMNIVKAEGKVEVAKNMLGKGMDISLIAEVTGLTEAEIKMLRGVSEKRVTRACLRTPKTANFAEFSFHARRVWEGVPGVRQANGTKQGAKRR</sequence>